<dbReference type="InterPro" id="IPR052672">
    <property type="entry name" value="Type1_Cytokine_Rcpt_Type2"/>
</dbReference>
<evidence type="ECO:0000256" key="9">
    <source>
        <dbReference type="ARBA" id="ARBA00023170"/>
    </source>
</evidence>
<keyword evidence="4 11" id="KW-0732">Signal</keyword>
<dbReference type="CDD" id="cd00063">
    <property type="entry name" value="FN3"/>
    <property type="match status" value="2"/>
</dbReference>
<dbReference type="OrthoDB" id="10005435at2759"/>
<organism evidence="13 14">
    <name type="scientific">Conger conger</name>
    <name type="common">Conger eel</name>
    <name type="synonym">Muraena conger</name>
    <dbReference type="NCBI Taxonomy" id="82655"/>
    <lineage>
        <taxon>Eukaryota</taxon>
        <taxon>Metazoa</taxon>
        <taxon>Chordata</taxon>
        <taxon>Craniata</taxon>
        <taxon>Vertebrata</taxon>
        <taxon>Euteleostomi</taxon>
        <taxon>Actinopterygii</taxon>
        <taxon>Neopterygii</taxon>
        <taxon>Teleostei</taxon>
        <taxon>Anguilliformes</taxon>
        <taxon>Congridae</taxon>
        <taxon>Conger</taxon>
    </lineage>
</organism>
<feature type="chain" id="PRO_5040108068" description="Fibronectin type-III domain-containing protein" evidence="11">
    <location>
        <begin position="30"/>
        <end position="782"/>
    </location>
</feature>
<keyword evidence="9" id="KW-0675">Receptor</keyword>
<dbReference type="SMART" id="SM00060">
    <property type="entry name" value="FN3"/>
    <property type="match status" value="4"/>
</dbReference>
<reference evidence="13" key="1">
    <citation type="journal article" date="2023" name="Science">
        <title>Genome structures resolve the early diversification of teleost fishes.</title>
        <authorList>
            <person name="Parey E."/>
            <person name="Louis A."/>
            <person name="Montfort J."/>
            <person name="Bouchez O."/>
            <person name="Roques C."/>
            <person name="Iampietro C."/>
            <person name="Lluch J."/>
            <person name="Castinel A."/>
            <person name="Donnadieu C."/>
            <person name="Desvignes T."/>
            <person name="Floi Bucao C."/>
            <person name="Jouanno E."/>
            <person name="Wen M."/>
            <person name="Mejri S."/>
            <person name="Dirks R."/>
            <person name="Jansen H."/>
            <person name="Henkel C."/>
            <person name="Chen W.J."/>
            <person name="Zahm M."/>
            <person name="Cabau C."/>
            <person name="Klopp C."/>
            <person name="Thompson A.W."/>
            <person name="Robinson-Rechavi M."/>
            <person name="Braasch I."/>
            <person name="Lecointre G."/>
            <person name="Bobe J."/>
            <person name="Postlethwait J.H."/>
            <person name="Berthelot C."/>
            <person name="Roest Crollius H."/>
            <person name="Guiguen Y."/>
        </authorList>
    </citation>
    <scope>NUCLEOTIDE SEQUENCE</scope>
    <source>
        <strain evidence="13">Concon-B</strain>
    </source>
</reference>
<dbReference type="EMBL" id="JAFJMO010000004">
    <property type="protein sequence ID" value="KAJ8279090.1"/>
    <property type="molecule type" value="Genomic_DNA"/>
</dbReference>
<evidence type="ECO:0000256" key="3">
    <source>
        <dbReference type="ARBA" id="ARBA00022692"/>
    </source>
</evidence>
<name>A0A9Q1DRD9_CONCO</name>
<evidence type="ECO:0000256" key="5">
    <source>
        <dbReference type="ARBA" id="ARBA00022737"/>
    </source>
</evidence>
<sequence>MVGSMSSPCAALPVFTLMILLCGEPAAAAKKWCTASSEIGAFVQLGSSFRMYCTSEYPCPGKKSIHINLEEVNSHIHNDTTSSVTVTNIRENKTFTCKCTTSSKDSGICGYDIYPGYPPQAPENLTCIQKGESGSITCSWKKGRETHLWPTSQLWVKTVAPNGTAVVISKLGSGSVTFPVFKSQTFYSVWVTETNKLGSAVSESLNFSLNDIVKPLPPDINGVNCSSRHCILHWDSGQNPLRMQVQYRTDQGSWTTPLFIQANANQTWVMQDLEPLTMYEMRARCKLMPGRGLWSEWSTVQSRTDEEVPLKKLDIWYTEESPQSQNTDLTVLWKEPSKSEAGGRILGYSLEVHDLKQGGTTLYNTNSSAGCSIACTRCNVTLFTYNSKGHSPPVHITLPLQTDQSEVAPLKVRCMPHSNSSNSIAISWQKPATARPVREYLVEWHPARNRKQGLRWKRINHDQLHTVITKDIRPGDCYKGAVYALYDNIIAGKASFLDAFSLESAPTQGPSPSVTVGDGRVTVTWTEIPLEQRGGCLKRYTIYLERAMDRTVRKYGPIDPSLTSYSALSGLHPGEKYNLSMTGSTTAGEGHRGRTCIFFFPRRSCTFFLCLLLVISLWQISSVQQRVSKCCFCIMPDIPDPANSKWAKECAAIKGQLMLEYQLSLDDSIESEEEPHTMEPNHSPLQAPPLYEGQLTFSYIKSLSHESSSSEQTQETKSTDVTVDYISPQGLLADGSEVEAEEDCLGDLNFFPYRPSPFLEPMFPCGGKLTLDAVKIDCSFLE</sequence>
<feature type="domain" description="Fibronectin type-III" evidence="12">
    <location>
        <begin position="408"/>
        <end position="505"/>
    </location>
</feature>
<evidence type="ECO:0000256" key="4">
    <source>
        <dbReference type="ARBA" id="ARBA00022729"/>
    </source>
</evidence>
<dbReference type="GO" id="GO:0004896">
    <property type="term" value="F:cytokine receptor activity"/>
    <property type="evidence" value="ECO:0007669"/>
    <property type="project" value="InterPro"/>
</dbReference>
<feature type="domain" description="Fibronectin type-III" evidence="12">
    <location>
        <begin position="214"/>
        <end position="307"/>
    </location>
</feature>
<evidence type="ECO:0000256" key="11">
    <source>
        <dbReference type="SAM" id="SignalP"/>
    </source>
</evidence>
<evidence type="ECO:0000256" key="1">
    <source>
        <dbReference type="ARBA" id="ARBA00004479"/>
    </source>
</evidence>
<dbReference type="GO" id="GO:0005886">
    <property type="term" value="C:plasma membrane"/>
    <property type="evidence" value="ECO:0007669"/>
    <property type="project" value="UniProtKB-ARBA"/>
</dbReference>
<dbReference type="InterPro" id="IPR013783">
    <property type="entry name" value="Ig-like_fold"/>
</dbReference>
<proteinExistence type="inferred from homology"/>
<dbReference type="Gene3D" id="2.60.40.10">
    <property type="entry name" value="Immunoglobulins"/>
    <property type="match status" value="5"/>
</dbReference>
<feature type="domain" description="Fibronectin type-III" evidence="12">
    <location>
        <begin position="311"/>
        <end position="405"/>
    </location>
</feature>
<dbReference type="SUPFAM" id="SSF49265">
    <property type="entry name" value="Fibronectin type III"/>
    <property type="match status" value="4"/>
</dbReference>
<evidence type="ECO:0000313" key="13">
    <source>
        <dbReference type="EMBL" id="KAJ8279090.1"/>
    </source>
</evidence>
<evidence type="ECO:0000256" key="7">
    <source>
        <dbReference type="ARBA" id="ARBA00023136"/>
    </source>
</evidence>
<accession>A0A9Q1DRD9</accession>
<dbReference type="PROSITE" id="PS50853">
    <property type="entry name" value="FN3"/>
    <property type="match status" value="5"/>
</dbReference>
<dbReference type="Proteomes" id="UP001152803">
    <property type="component" value="Unassembled WGS sequence"/>
</dbReference>
<dbReference type="InterPro" id="IPR036116">
    <property type="entry name" value="FN3_sf"/>
</dbReference>
<keyword evidence="6" id="KW-1133">Transmembrane helix</keyword>
<dbReference type="PANTHER" id="PTHR48423:SF1">
    <property type="entry name" value="INTERLEUKIN-27 RECEPTOR SUBUNIT ALPHA"/>
    <property type="match status" value="1"/>
</dbReference>
<comment type="caution">
    <text evidence="13">The sequence shown here is derived from an EMBL/GenBank/DDBJ whole genome shotgun (WGS) entry which is preliminary data.</text>
</comment>
<comment type="similarity">
    <text evidence="2">Belongs to the type I cytokine receptor family. Type 2 subfamily.</text>
</comment>
<protein>
    <recommendedName>
        <fullName evidence="12">Fibronectin type-III domain-containing protein</fullName>
    </recommendedName>
</protein>
<evidence type="ECO:0000256" key="10">
    <source>
        <dbReference type="ARBA" id="ARBA00023180"/>
    </source>
</evidence>
<feature type="domain" description="Fibronectin type-III" evidence="12">
    <location>
        <begin position="121"/>
        <end position="212"/>
    </location>
</feature>
<dbReference type="PANTHER" id="PTHR48423">
    <property type="entry name" value="INTERLEUKIN-27 RECEPTOR SUBUNIT ALPHA"/>
    <property type="match status" value="1"/>
</dbReference>
<dbReference type="InterPro" id="IPR003529">
    <property type="entry name" value="Hematopoietin_rcpt_Gp130_CS"/>
</dbReference>
<feature type="domain" description="Fibronectin type-III" evidence="12">
    <location>
        <begin position="506"/>
        <end position="603"/>
    </location>
</feature>
<dbReference type="AlphaFoldDB" id="A0A9Q1DRD9"/>
<gene>
    <name evidence="13" type="ORF">COCON_G00061560</name>
</gene>
<comment type="subcellular location">
    <subcellularLocation>
        <location evidence="1">Membrane</location>
        <topology evidence="1">Single-pass type I membrane protein</topology>
    </subcellularLocation>
</comment>
<evidence type="ECO:0000259" key="12">
    <source>
        <dbReference type="PROSITE" id="PS50853"/>
    </source>
</evidence>
<keyword evidence="3" id="KW-0812">Transmembrane</keyword>
<dbReference type="Pfam" id="PF00041">
    <property type="entry name" value="fn3"/>
    <property type="match status" value="1"/>
</dbReference>
<keyword evidence="5" id="KW-0677">Repeat</keyword>
<evidence type="ECO:0000256" key="2">
    <source>
        <dbReference type="ARBA" id="ARBA00008921"/>
    </source>
</evidence>
<feature type="signal peptide" evidence="11">
    <location>
        <begin position="1"/>
        <end position="29"/>
    </location>
</feature>
<evidence type="ECO:0000256" key="8">
    <source>
        <dbReference type="ARBA" id="ARBA00023157"/>
    </source>
</evidence>
<keyword evidence="10" id="KW-0325">Glycoprotein</keyword>
<evidence type="ECO:0000256" key="6">
    <source>
        <dbReference type="ARBA" id="ARBA00022989"/>
    </source>
</evidence>
<dbReference type="PROSITE" id="PS01353">
    <property type="entry name" value="HEMATOPO_REC_L_F2"/>
    <property type="match status" value="1"/>
</dbReference>
<keyword evidence="14" id="KW-1185">Reference proteome</keyword>
<evidence type="ECO:0000313" key="14">
    <source>
        <dbReference type="Proteomes" id="UP001152803"/>
    </source>
</evidence>
<keyword evidence="7" id="KW-0472">Membrane</keyword>
<dbReference type="InterPro" id="IPR003961">
    <property type="entry name" value="FN3_dom"/>
</dbReference>
<keyword evidence="8" id="KW-1015">Disulfide bond</keyword>